<proteinExistence type="predicted"/>
<feature type="chain" id="PRO_5029629423" description="Cytochrome c7-like domain-containing protein" evidence="2">
    <location>
        <begin position="19"/>
        <end position="365"/>
    </location>
</feature>
<dbReference type="PROSITE" id="PS00318">
    <property type="entry name" value="HMG_COA_REDUCTASE_2"/>
    <property type="match status" value="1"/>
</dbReference>
<dbReference type="SUPFAM" id="SSF48695">
    <property type="entry name" value="Multiheme cytochromes"/>
    <property type="match status" value="1"/>
</dbReference>
<evidence type="ECO:0000256" key="2">
    <source>
        <dbReference type="SAM" id="SignalP"/>
    </source>
</evidence>
<keyword evidence="2" id="KW-0732">Signal</keyword>
<feature type="signal peptide" evidence="2">
    <location>
        <begin position="1"/>
        <end position="18"/>
    </location>
</feature>
<dbReference type="EMBL" id="BJTG01000004">
    <property type="protein sequence ID" value="GEJ57090.1"/>
    <property type="molecule type" value="Genomic_DNA"/>
</dbReference>
<dbReference type="AlphaFoldDB" id="A0A7I9VLT5"/>
<evidence type="ECO:0000313" key="4">
    <source>
        <dbReference type="Proteomes" id="UP000503640"/>
    </source>
</evidence>
<dbReference type="InterPro" id="IPR023076">
    <property type="entry name" value="HMG_CoA_Rdtase_CS"/>
</dbReference>
<gene>
    <name evidence="3" type="ORF">AMYX_18310</name>
</gene>
<comment type="caution">
    <text evidence="3">The sequence shown here is derived from an EMBL/GenBank/DDBJ whole genome shotgun (WGS) entry which is preliminary data.</text>
</comment>
<dbReference type="GO" id="GO:0004420">
    <property type="term" value="F:hydroxymethylglutaryl-CoA reductase (NADPH) activity"/>
    <property type="evidence" value="ECO:0007669"/>
    <property type="project" value="InterPro"/>
</dbReference>
<reference evidence="4" key="1">
    <citation type="journal article" date="2020" name="Appl. Environ. Microbiol.">
        <title>Diazotrophic Anaeromyxobacter Isolates from Soils.</title>
        <authorList>
            <person name="Masuda Y."/>
            <person name="Yamanaka H."/>
            <person name="Xu Z.X."/>
            <person name="Shiratori Y."/>
            <person name="Aono T."/>
            <person name="Amachi S."/>
            <person name="Senoo K."/>
            <person name="Itoh H."/>
        </authorList>
    </citation>
    <scope>NUCLEOTIDE SEQUENCE [LARGE SCALE GENOMIC DNA]</scope>
    <source>
        <strain evidence="4">R267</strain>
    </source>
</reference>
<feature type="region of interest" description="Disordered" evidence="1">
    <location>
        <begin position="141"/>
        <end position="165"/>
    </location>
</feature>
<accession>A0A7I9VLT5</accession>
<feature type="compositionally biased region" description="Low complexity" evidence="1">
    <location>
        <begin position="156"/>
        <end position="165"/>
    </location>
</feature>
<dbReference type="Gene3D" id="3.90.10.10">
    <property type="entry name" value="Cytochrome C3"/>
    <property type="match status" value="1"/>
</dbReference>
<evidence type="ECO:0000256" key="1">
    <source>
        <dbReference type="SAM" id="MobiDB-lite"/>
    </source>
</evidence>
<dbReference type="InterPro" id="IPR036280">
    <property type="entry name" value="Multihaem_cyt_sf"/>
</dbReference>
<dbReference type="RefSeq" id="WP_176064579.1">
    <property type="nucleotide sequence ID" value="NZ_BJTG01000004.1"/>
</dbReference>
<name>A0A7I9VLT5_9BACT</name>
<dbReference type="Proteomes" id="UP000503640">
    <property type="component" value="Unassembled WGS sequence"/>
</dbReference>
<evidence type="ECO:0008006" key="5">
    <source>
        <dbReference type="Google" id="ProtNLM"/>
    </source>
</evidence>
<protein>
    <recommendedName>
        <fullName evidence="5">Cytochrome c7-like domain-containing protein</fullName>
    </recommendedName>
</protein>
<organism evidence="3 4">
    <name type="scientific">Anaeromyxobacter diazotrophicus</name>
    <dbReference type="NCBI Taxonomy" id="2590199"/>
    <lineage>
        <taxon>Bacteria</taxon>
        <taxon>Pseudomonadati</taxon>
        <taxon>Myxococcota</taxon>
        <taxon>Myxococcia</taxon>
        <taxon>Myxococcales</taxon>
        <taxon>Cystobacterineae</taxon>
        <taxon>Anaeromyxobacteraceae</taxon>
        <taxon>Anaeromyxobacter</taxon>
    </lineage>
</organism>
<sequence length="365" mass="36102">MPVSLLATLAALALGAGGAPQQAVRDTALSASTSVPDRAVLGEALSASGGAEALRDAALAALAPPPEKVVRTTRSFGTVTIDHRAHLARKAHCADCHGKGPVTKIEFTPRVAHDRCIGCHREQQRGPMACRQCHEVKPPPAPAMMQAKAEPPPQAAAPTAGAPASPAAAAPALAAAAPATSGVAAPAASGVAAPAASGAAPPAAAGALIARSTPADLDSPVDRDRRFTRILSAGFAGSSGAGQGASGGPAFYFTARQDGYLLSVSVETPGRTLGLLGGGTVIPLRPRFNAIVLGVGGFDAAQRPSLNMMPALGGRVGVEWLGNRSTVGLTLTGLSDLTRPSDGAGGSVGGFTLSVAASVGWVVAD</sequence>
<keyword evidence="4" id="KW-1185">Reference proteome</keyword>
<evidence type="ECO:0000313" key="3">
    <source>
        <dbReference type="EMBL" id="GEJ57090.1"/>
    </source>
</evidence>
<dbReference type="CDD" id="cd08168">
    <property type="entry name" value="Cytochrom_C3"/>
    <property type="match status" value="1"/>
</dbReference>